<dbReference type="InterPro" id="IPR007886">
    <property type="entry name" value="AlaDH/PNT_N"/>
</dbReference>
<dbReference type="KEGG" id="vg:77945222"/>
<dbReference type="PANTHER" id="PTHR42795">
    <property type="entry name" value="ALANINE DEHYDROGENASE"/>
    <property type="match status" value="1"/>
</dbReference>
<proteinExistence type="inferred from homology"/>
<feature type="domain" description="Alanine dehydrogenase/pyridine nucleotide transhydrogenase N-terminal" evidence="5">
    <location>
        <begin position="10"/>
        <end position="143"/>
    </location>
</feature>
<organism evidence="6 7">
    <name type="scientific">Synechococcus phage S-N03</name>
    <dbReference type="NCBI Taxonomy" id="2718943"/>
    <lineage>
        <taxon>Viruses</taxon>
        <taxon>Duplodnaviria</taxon>
        <taxon>Heunggongvirae</taxon>
        <taxon>Uroviricota</taxon>
        <taxon>Caudoviricetes</taxon>
        <taxon>Pantevenvirales</taxon>
        <taxon>Kyanoviridae</taxon>
        <taxon>Huanghaivirus</taxon>
        <taxon>Huanghaivirus snothree</taxon>
    </lineage>
</organism>
<dbReference type="Pfam" id="PF05222">
    <property type="entry name" value="AlaDh_PNT_N"/>
    <property type="match status" value="1"/>
</dbReference>
<dbReference type="PANTHER" id="PTHR42795:SF1">
    <property type="entry name" value="ALANINE DEHYDROGENASE"/>
    <property type="match status" value="1"/>
</dbReference>
<dbReference type="InterPro" id="IPR036291">
    <property type="entry name" value="NAD(P)-bd_dom_sf"/>
</dbReference>
<dbReference type="GO" id="GO:0005886">
    <property type="term" value="C:plasma membrane"/>
    <property type="evidence" value="ECO:0007669"/>
    <property type="project" value="TreeGrafter"/>
</dbReference>
<dbReference type="Gene3D" id="3.40.50.720">
    <property type="entry name" value="NAD(P)-binding Rossmann-like Domain"/>
    <property type="match status" value="2"/>
</dbReference>
<dbReference type="PIRSF" id="PIRSF000183">
    <property type="entry name" value="Alanine_dh"/>
    <property type="match status" value="1"/>
</dbReference>
<name>A0A6G8R6A6_9CAUD</name>
<dbReference type="SMART" id="SM01002">
    <property type="entry name" value="AlaDh_PNT_C"/>
    <property type="match status" value="1"/>
</dbReference>
<dbReference type="InterPro" id="IPR007698">
    <property type="entry name" value="AlaDH/PNT_NAD(H)-bd"/>
</dbReference>
<comment type="similarity">
    <text evidence="1">Belongs to the AlaDH/PNT family.</text>
</comment>
<evidence type="ECO:0000256" key="2">
    <source>
        <dbReference type="ARBA" id="ARBA00012897"/>
    </source>
</evidence>
<accession>A0A6G8R6A6</accession>
<dbReference type="InterPro" id="IPR008141">
    <property type="entry name" value="Ala_DH"/>
</dbReference>
<dbReference type="NCBIfam" id="TIGR00518">
    <property type="entry name" value="alaDH"/>
    <property type="match status" value="1"/>
</dbReference>
<dbReference type="EMBL" id="MT162466">
    <property type="protein sequence ID" value="QIN96688.1"/>
    <property type="molecule type" value="Genomic_DNA"/>
</dbReference>
<evidence type="ECO:0000256" key="3">
    <source>
        <dbReference type="ARBA" id="ARBA00023002"/>
    </source>
</evidence>
<dbReference type="Pfam" id="PF01262">
    <property type="entry name" value="AlaDh_PNT_C"/>
    <property type="match status" value="1"/>
</dbReference>
<evidence type="ECO:0000259" key="4">
    <source>
        <dbReference type="SMART" id="SM01002"/>
    </source>
</evidence>
<evidence type="ECO:0000256" key="1">
    <source>
        <dbReference type="ARBA" id="ARBA00005689"/>
    </source>
</evidence>
<dbReference type="GeneID" id="77945222"/>
<dbReference type="GO" id="GO:0000286">
    <property type="term" value="F:alanine dehydrogenase activity"/>
    <property type="evidence" value="ECO:0007669"/>
    <property type="project" value="UniProtKB-EC"/>
</dbReference>
<sequence>MGNKVPNSLGVPKEVKNNECRVGLTPAGVKALLSVRPDLKVIVQVDAGVGAGYSNEEYHEAGAIMGTVHNVWKCDMVMKVKEPVAEEYQYLREDLLLFTYLHLADCTDLAKVLLDRKTTVVDYGTVRTAEGRIPMLVPMSEVAGRMAAQVGARYLEKTNGGKGILMGGTVGTKPALTLVLGTGAVSLNAAKVAAGMGSDVIMFGVDAKQMEQVDNLKLPNTRVLYSERDTIARYLPTADLVISGVLIPGYKAPRLITEDMVKTMQPGSVIIDVAIDQGGSIETAQVTTHDEPVVVKHGVIHYGVANMPGAVPRTSTEALVATTLPYAKLLVTKGLREATERRPELLGGVNVVAGYCCHPGVAEALGVCCERPEIHL</sequence>
<keyword evidence="3" id="KW-0560">Oxidoreductase</keyword>
<protein>
    <recommendedName>
        <fullName evidence="2">alanine dehydrogenase</fullName>
        <ecNumber evidence="2">1.4.1.1</ecNumber>
    </recommendedName>
</protein>
<feature type="domain" description="Alanine dehydrogenase/pyridine nucleotide transhydrogenase NAD(H)-binding" evidence="4">
    <location>
        <begin position="155"/>
        <end position="303"/>
    </location>
</feature>
<dbReference type="RefSeq" id="YP_010669068.1">
    <property type="nucleotide sequence ID" value="NC_070959.1"/>
</dbReference>
<dbReference type="CDD" id="cd05305">
    <property type="entry name" value="L-AlaDH"/>
    <property type="match status" value="1"/>
</dbReference>
<keyword evidence="7" id="KW-1185">Reference proteome</keyword>
<dbReference type="SUPFAM" id="SSF51735">
    <property type="entry name" value="NAD(P)-binding Rossmann-fold domains"/>
    <property type="match status" value="1"/>
</dbReference>
<dbReference type="GO" id="GO:0042853">
    <property type="term" value="P:L-alanine catabolic process"/>
    <property type="evidence" value="ECO:0007669"/>
    <property type="project" value="InterPro"/>
</dbReference>
<evidence type="ECO:0000313" key="7">
    <source>
        <dbReference type="Proteomes" id="UP000502617"/>
    </source>
</evidence>
<evidence type="ECO:0000313" key="6">
    <source>
        <dbReference type="EMBL" id="QIN96688.1"/>
    </source>
</evidence>
<dbReference type="Proteomes" id="UP000502617">
    <property type="component" value="Segment"/>
</dbReference>
<evidence type="ECO:0000259" key="5">
    <source>
        <dbReference type="SMART" id="SM01003"/>
    </source>
</evidence>
<dbReference type="SMART" id="SM01003">
    <property type="entry name" value="AlaDh_PNT_N"/>
    <property type="match status" value="1"/>
</dbReference>
<dbReference type="SUPFAM" id="SSF52283">
    <property type="entry name" value="Formate/glycerate dehydrogenase catalytic domain-like"/>
    <property type="match status" value="1"/>
</dbReference>
<reference evidence="6 7" key="1">
    <citation type="submission" date="2020-03" db="EMBL/GenBank/DDBJ databases">
        <title>The Isolation and Genome Sequence of a Novel Cyanophage S-N03 from the Huanghai Sea, China.</title>
        <authorList>
            <person name="Jiang T."/>
        </authorList>
    </citation>
    <scope>NUCLEOTIDE SEQUENCE [LARGE SCALE GENOMIC DNA]</scope>
</reference>
<dbReference type="EC" id="1.4.1.1" evidence="2"/>